<dbReference type="FunFam" id="3.30.450.20:FF:000153">
    <property type="entry name" value="Protein TWIN LOV 1 isoform D"/>
    <property type="match status" value="1"/>
</dbReference>
<feature type="domain" description="PAC" evidence="8">
    <location>
        <begin position="90"/>
        <end position="145"/>
    </location>
</feature>
<evidence type="ECO:0000256" key="6">
    <source>
        <dbReference type="ARBA" id="ARBA00023170"/>
    </source>
</evidence>
<feature type="domain" description="PAS" evidence="7">
    <location>
        <begin position="266"/>
        <end position="286"/>
    </location>
</feature>
<dbReference type="InterPro" id="IPR000014">
    <property type="entry name" value="PAS"/>
</dbReference>
<keyword evidence="4" id="KW-0288">FMN</keyword>
<dbReference type="GO" id="GO:0009881">
    <property type="term" value="F:photoreceptor activity"/>
    <property type="evidence" value="ECO:0007669"/>
    <property type="project" value="UniProtKB-KW"/>
</dbReference>
<name>A0A126WXX1_QUAAM</name>
<keyword evidence="2" id="KW-0716">Sensory transduction</keyword>
<dbReference type="SUPFAM" id="SSF55785">
    <property type="entry name" value="PYP-like sensor domain (PAS domain)"/>
    <property type="match status" value="2"/>
</dbReference>
<proteinExistence type="evidence at transcript level"/>
<organism evidence="9">
    <name type="scientific">Quassia amara</name>
    <name type="common">Surinam quassia</name>
    <dbReference type="NCBI Taxonomy" id="43725"/>
    <lineage>
        <taxon>Eukaryota</taxon>
        <taxon>Viridiplantae</taxon>
        <taxon>Streptophyta</taxon>
        <taxon>Embryophyta</taxon>
        <taxon>Tracheophyta</taxon>
        <taxon>Spermatophyta</taxon>
        <taxon>Magnoliopsida</taxon>
        <taxon>eudicotyledons</taxon>
        <taxon>Gunneridae</taxon>
        <taxon>Pentapetalae</taxon>
        <taxon>rosids</taxon>
        <taxon>malvids</taxon>
        <taxon>Sapindales</taxon>
        <taxon>Simaroubaceae</taxon>
        <taxon>Quassia</taxon>
    </lineage>
</organism>
<keyword evidence="6" id="KW-0675">Receptor</keyword>
<accession>A0A126WXX1</accession>
<keyword evidence="5" id="KW-0157">Chromophore</keyword>
<evidence type="ECO:0000313" key="9">
    <source>
        <dbReference type="EMBL" id="AML77402.1"/>
    </source>
</evidence>
<dbReference type="GO" id="GO:0005634">
    <property type="term" value="C:nucleus"/>
    <property type="evidence" value="ECO:0007669"/>
    <property type="project" value="TreeGrafter"/>
</dbReference>
<evidence type="ECO:0000256" key="3">
    <source>
        <dbReference type="ARBA" id="ARBA00022630"/>
    </source>
</evidence>
<dbReference type="EMBL" id="KU699451">
    <property type="protein sequence ID" value="AML77402.1"/>
    <property type="molecule type" value="mRNA"/>
</dbReference>
<dbReference type="InterPro" id="IPR035965">
    <property type="entry name" value="PAS-like_dom_sf"/>
</dbReference>
<dbReference type="FunFam" id="3.30.450.20:FF:000080">
    <property type="entry name" value="protein TWIN LOV 1"/>
    <property type="match status" value="1"/>
</dbReference>
<feature type="domain" description="PAS" evidence="7">
    <location>
        <begin position="39"/>
        <end position="89"/>
    </location>
</feature>
<dbReference type="InterPro" id="IPR000700">
    <property type="entry name" value="PAS-assoc_C"/>
</dbReference>
<dbReference type="InterPro" id="IPR001610">
    <property type="entry name" value="PAC"/>
</dbReference>
<evidence type="ECO:0000256" key="5">
    <source>
        <dbReference type="ARBA" id="ARBA00022991"/>
    </source>
</evidence>
<sequence length="394" mass="44045">MDSQLSLIEQSINSRYSYCVREALDDLTDNFTITDPWISGHPIVFVSQGFLKMSGYSREEVIGKNGRMFQGPRTNRRSVMEIREAIREERTIEINLMNYKKDGTPFWILFKMSPIFGKEDGRVTHFVAVQVPIVSRKHRRNSGMSVSEDGGRSGLREIVFGSCRRQVFSDSLLHLDRVLALDSDNGGLEIDEVCEASDLEKRKAADAINNVLSVLTHYSELTGRLVCEKRCSLPGAGVISSSLYISLGRIKQSFVLTDPHLVDMPIVYASDAFLKLTGYDRNEVLGCNCRFLNGVDTDATALYQIKESIRTEQACTVRILNYRKDKRSFWNLLHISPVRNASGKIAFFAGVQIEEGCKSQDQHGLSPEMRQLSVIGAIKVAVRSSSLSAGPSKS</sequence>
<dbReference type="AlphaFoldDB" id="A0A126WXX1"/>
<evidence type="ECO:0000259" key="8">
    <source>
        <dbReference type="PROSITE" id="PS50113"/>
    </source>
</evidence>
<dbReference type="CDD" id="cd00130">
    <property type="entry name" value="PAS"/>
    <property type="match status" value="2"/>
</dbReference>
<evidence type="ECO:0000259" key="7">
    <source>
        <dbReference type="PROSITE" id="PS50112"/>
    </source>
</evidence>
<protein>
    <submittedName>
        <fullName evidence="9">Putative LOV domain-containing protein</fullName>
    </submittedName>
</protein>
<dbReference type="PROSITE" id="PS50113">
    <property type="entry name" value="PAC"/>
    <property type="match status" value="1"/>
</dbReference>
<reference evidence="9" key="1">
    <citation type="journal article" date="2016" name="Proc. Natl. Acad. Sci. U.S.A.">
        <title>Functional and topological diversity of LOV domain photoreceptors.</title>
        <authorList>
            <person name="Glantz S.T."/>
            <person name="Carpenter E.J."/>
            <person name="Melkonian M."/>
            <person name="Gardner K.H."/>
            <person name="Boyden E.S."/>
            <person name="Wong G.K."/>
            <person name="Chow B.Y."/>
        </authorList>
    </citation>
    <scope>NUCLEOTIDE SEQUENCE</scope>
    <source>
        <strain evidence="9">IKFD_2005507</strain>
    </source>
</reference>
<dbReference type="NCBIfam" id="TIGR00229">
    <property type="entry name" value="sensory_box"/>
    <property type="match status" value="2"/>
</dbReference>
<dbReference type="Pfam" id="PF13426">
    <property type="entry name" value="PAS_9"/>
    <property type="match status" value="2"/>
</dbReference>
<dbReference type="Gene3D" id="3.30.450.20">
    <property type="entry name" value="PAS domain"/>
    <property type="match status" value="2"/>
</dbReference>
<dbReference type="SMART" id="SM00086">
    <property type="entry name" value="PAC"/>
    <property type="match status" value="2"/>
</dbReference>
<keyword evidence="3" id="KW-0285">Flavoprotein</keyword>
<evidence type="ECO:0000256" key="2">
    <source>
        <dbReference type="ARBA" id="ARBA00022606"/>
    </source>
</evidence>
<dbReference type="PANTHER" id="PTHR47429">
    <property type="entry name" value="PROTEIN TWIN LOV 1"/>
    <property type="match status" value="1"/>
</dbReference>
<keyword evidence="1" id="KW-0600">Photoreceptor protein</keyword>
<dbReference type="PROSITE" id="PS50112">
    <property type="entry name" value="PAS"/>
    <property type="match status" value="2"/>
</dbReference>
<evidence type="ECO:0000256" key="4">
    <source>
        <dbReference type="ARBA" id="ARBA00022643"/>
    </source>
</evidence>
<evidence type="ECO:0000256" key="1">
    <source>
        <dbReference type="ARBA" id="ARBA00022543"/>
    </source>
</evidence>
<dbReference type="GO" id="GO:0009637">
    <property type="term" value="P:response to blue light"/>
    <property type="evidence" value="ECO:0007669"/>
    <property type="project" value="UniProtKB-ARBA"/>
</dbReference>
<dbReference type="PANTHER" id="PTHR47429:SF2">
    <property type="entry name" value="PROTEIN TWIN LOV 1"/>
    <property type="match status" value="1"/>
</dbReference>